<name>A0A418AF87_9STRA</name>
<evidence type="ECO:0000313" key="1">
    <source>
        <dbReference type="EMBL" id="RHY15851.1"/>
    </source>
</evidence>
<comment type="caution">
    <text evidence="1">The sequence shown here is derived from an EMBL/GenBank/DDBJ whole genome shotgun (WGS) entry which is preliminary data.</text>
</comment>
<dbReference type="PANTHER" id="PTHR47072">
    <property type="match status" value="1"/>
</dbReference>
<proteinExistence type="predicted"/>
<dbReference type="VEuPathDB" id="FungiDB:H310_03969"/>
<evidence type="ECO:0000313" key="2">
    <source>
        <dbReference type="Proteomes" id="UP000285060"/>
    </source>
</evidence>
<dbReference type="AlphaFoldDB" id="A0A418AF87"/>
<gene>
    <name evidence="1" type="ORF">DYB32_010709</name>
</gene>
<keyword evidence="2" id="KW-1185">Reference proteome</keyword>
<dbReference type="EMBL" id="QUSY01003872">
    <property type="protein sequence ID" value="RHY15851.1"/>
    <property type="molecule type" value="Genomic_DNA"/>
</dbReference>
<sequence>MAQLKSRNIVLKEKFSVVWSMANSSGMGFELATARVVCISTTWDAFLSGKSEEIKKWRNKPFPLFRLCEVLYAGTLAKGKHVLSSNVPITRITNQVESDDEGVQDGPDDDFATRFDAQVQSKEMAILTKAFMGNLSDNNDDAVKLAIGILQDDFEFILDESEMLRAIEVVANPLKAKIFMKLKGSL</sequence>
<dbReference type="PANTHER" id="PTHR47072:SF5">
    <property type="entry name" value="MYB_SANT-LIKE DOMAIN-CONTAINING PROTEIN"/>
    <property type="match status" value="1"/>
</dbReference>
<dbReference type="Proteomes" id="UP000285060">
    <property type="component" value="Unassembled WGS sequence"/>
</dbReference>
<organism evidence="1 2">
    <name type="scientific">Aphanomyces invadans</name>
    <dbReference type="NCBI Taxonomy" id="157072"/>
    <lineage>
        <taxon>Eukaryota</taxon>
        <taxon>Sar</taxon>
        <taxon>Stramenopiles</taxon>
        <taxon>Oomycota</taxon>
        <taxon>Saprolegniomycetes</taxon>
        <taxon>Saprolegniales</taxon>
        <taxon>Verrucalvaceae</taxon>
        <taxon>Aphanomyces</taxon>
    </lineage>
</organism>
<reference evidence="1 2" key="1">
    <citation type="submission" date="2018-08" db="EMBL/GenBank/DDBJ databases">
        <title>Aphanomyces genome sequencing and annotation.</title>
        <authorList>
            <person name="Minardi D."/>
            <person name="Oidtmann B."/>
            <person name="Van Der Giezen M."/>
            <person name="Studholme D.J."/>
        </authorList>
    </citation>
    <scope>NUCLEOTIDE SEQUENCE [LARGE SCALE GENOMIC DNA]</scope>
    <source>
        <strain evidence="1 2">NJM0002</strain>
    </source>
</reference>
<feature type="non-terminal residue" evidence="1">
    <location>
        <position position="186"/>
    </location>
</feature>
<protein>
    <submittedName>
        <fullName evidence="1">Uncharacterized protein</fullName>
    </submittedName>
</protein>
<accession>A0A418AF87</accession>